<dbReference type="Pfam" id="PF07732">
    <property type="entry name" value="Cu-oxidase_3"/>
    <property type="match status" value="1"/>
</dbReference>
<evidence type="ECO:0000256" key="3">
    <source>
        <dbReference type="ARBA" id="ARBA00023002"/>
    </source>
</evidence>
<keyword evidence="3 11" id="KW-0560">Oxidoreductase</keyword>
<dbReference type="SMR" id="A0A873P8W5"/>
<sequence>MLPTQSSALVLSFLSAGAFAALGPVTDLQITNKVVAPDGHSRDSVIAGGQFPSPLITANKGDRFKINVTDNLSDTQLDTPTSIHWHGLFQHGTQHADGPAFVTQCPIIPDNSFLYDFSAPGQAGTYWYHSHYQNQYCDGLRGPIVIYDPQDPHRNLYDIDDESTVITLADWYHYLSTDPPAVPSPNSTLINGLGRFVGGPASPLAVVNVVKGKRYRFRLVSMACDPNFIFSVDGHSMTIIEVDGVNHQAHTVDSIQIFAAQRYSFVLNANQPVNNYWIRALPNTADANFDNGLNQAILRYSGAKVQDPTTTSVLKQPLIETDLHPLTNPKAPGRPVPGGADVTITLNVGFNFSNGLFAVNDVPFQSPSIPVLLQILSGAPATSLLPKGNVYTLPPNKVIELIVPGGTLAIPHPVHLHGHVFSVIRSAGNATYNYDNPVQRDTVNIGLAGDEVAIRFVTDNPGPWFFHCHIDWHLTTGFAVVFAEDVPDIPKVDSPIPAAWRNLCPAYNDYVNRTGLGGSD</sequence>
<dbReference type="SUPFAM" id="SSF49503">
    <property type="entry name" value="Cupredoxins"/>
    <property type="match status" value="3"/>
</dbReference>
<evidence type="ECO:0000259" key="10">
    <source>
        <dbReference type="Pfam" id="PF07732"/>
    </source>
</evidence>
<comment type="similarity">
    <text evidence="1">Belongs to the multicopper oxidase family.</text>
</comment>
<keyword evidence="2" id="KW-0479">Metal-binding</keyword>
<keyword evidence="5" id="KW-1015">Disulfide bond</keyword>
<dbReference type="PROSITE" id="PS00079">
    <property type="entry name" value="MULTICOPPER_OXIDASE1"/>
    <property type="match status" value="1"/>
</dbReference>
<dbReference type="Pfam" id="PF07731">
    <property type="entry name" value="Cu-oxidase_2"/>
    <property type="match status" value="1"/>
</dbReference>
<dbReference type="Pfam" id="PF00394">
    <property type="entry name" value="Cu-oxidase"/>
    <property type="match status" value="1"/>
</dbReference>
<dbReference type="InterPro" id="IPR011706">
    <property type="entry name" value="Cu-oxidase_C"/>
</dbReference>
<reference evidence="11" key="1">
    <citation type="submission" date="2020-06" db="EMBL/GenBank/DDBJ databases">
        <title>Systematic Analysis and Functional Characterization of the Amylostereum areolatum Laccases in Lignin Degradation through Molecular Docking.</title>
        <authorList>
            <person name="Fu N."/>
            <person name="Ren L."/>
        </authorList>
    </citation>
    <scope>NUCLEOTIDE SEQUENCE</scope>
    <source>
        <strain evidence="11">HG-01</strain>
    </source>
</reference>
<dbReference type="InterPro" id="IPR033138">
    <property type="entry name" value="Cu_oxidase_CS"/>
</dbReference>
<feature type="signal peptide" evidence="7">
    <location>
        <begin position="1"/>
        <end position="20"/>
    </location>
</feature>
<dbReference type="EC" id="1.10.3.2" evidence="11"/>
<dbReference type="InterPro" id="IPR008972">
    <property type="entry name" value="Cupredoxin"/>
</dbReference>
<proteinExistence type="evidence at transcript level"/>
<dbReference type="CDD" id="cd13903">
    <property type="entry name" value="CuRO_3_Tv-LCC_like"/>
    <property type="match status" value="1"/>
</dbReference>
<accession>A0A873P8W5</accession>
<evidence type="ECO:0000256" key="7">
    <source>
        <dbReference type="SAM" id="SignalP"/>
    </source>
</evidence>
<keyword evidence="7" id="KW-0732">Signal</keyword>
<evidence type="ECO:0000256" key="1">
    <source>
        <dbReference type="ARBA" id="ARBA00010609"/>
    </source>
</evidence>
<dbReference type="PANTHER" id="PTHR11709">
    <property type="entry name" value="MULTI-COPPER OXIDASE"/>
    <property type="match status" value="1"/>
</dbReference>
<dbReference type="PANTHER" id="PTHR11709:SF511">
    <property type="entry name" value="LACCASE"/>
    <property type="match status" value="1"/>
</dbReference>
<feature type="domain" description="Plastocyanin-like" evidence="10">
    <location>
        <begin position="30"/>
        <end position="150"/>
    </location>
</feature>
<evidence type="ECO:0000259" key="8">
    <source>
        <dbReference type="Pfam" id="PF00394"/>
    </source>
</evidence>
<feature type="domain" description="Plastocyanin-like" evidence="9">
    <location>
        <begin position="366"/>
        <end position="486"/>
    </location>
</feature>
<keyword evidence="6" id="KW-0325">Glycoprotein</keyword>
<dbReference type="InterPro" id="IPR045087">
    <property type="entry name" value="Cu-oxidase_fam"/>
</dbReference>
<dbReference type="FunFam" id="2.60.40.420:FF:000045">
    <property type="entry name" value="Laccase 2"/>
    <property type="match status" value="1"/>
</dbReference>
<evidence type="ECO:0000256" key="4">
    <source>
        <dbReference type="ARBA" id="ARBA00023008"/>
    </source>
</evidence>
<keyword evidence="4" id="KW-0186">Copper</keyword>
<evidence type="ECO:0000256" key="6">
    <source>
        <dbReference type="ARBA" id="ARBA00023180"/>
    </source>
</evidence>
<dbReference type="InterPro" id="IPR011707">
    <property type="entry name" value="Cu-oxidase-like_N"/>
</dbReference>
<evidence type="ECO:0000313" key="11">
    <source>
        <dbReference type="EMBL" id="QPA20089.1"/>
    </source>
</evidence>
<name>A0A873P8W5_9AGAM</name>
<dbReference type="EMBL" id="MT648842">
    <property type="protein sequence ID" value="QPA20089.1"/>
    <property type="molecule type" value="mRNA"/>
</dbReference>
<dbReference type="GO" id="GO:0005507">
    <property type="term" value="F:copper ion binding"/>
    <property type="evidence" value="ECO:0007669"/>
    <property type="project" value="InterPro"/>
</dbReference>
<feature type="chain" id="PRO_5032961949" evidence="7">
    <location>
        <begin position="21"/>
        <end position="520"/>
    </location>
</feature>
<dbReference type="GO" id="GO:0052716">
    <property type="term" value="F:hydroquinone:oxygen oxidoreductase activity"/>
    <property type="evidence" value="ECO:0007669"/>
    <property type="project" value="UniProtKB-EC"/>
</dbReference>
<dbReference type="Gene3D" id="2.60.40.420">
    <property type="entry name" value="Cupredoxins - blue copper proteins"/>
    <property type="match status" value="3"/>
</dbReference>
<evidence type="ECO:0000256" key="2">
    <source>
        <dbReference type="ARBA" id="ARBA00022723"/>
    </source>
</evidence>
<organism evidence="11">
    <name type="scientific">Amylostereum areolatum</name>
    <dbReference type="NCBI Taxonomy" id="103385"/>
    <lineage>
        <taxon>Eukaryota</taxon>
        <taxon>Fungi</taxon>
        <taxon>Dikarya</taxon>
        <taxon>Basidiomycota</taxon>
        <taxon>Agaricomycotina</taxon>
        <taxon>Agaricomycetes</taxon>
        <taxon>Russulales</taxon>
        <taxon>Stereaceae</taxon>
        <taxon>Amylostereum</taxon>
    </lineage>
</organism>
<feature type="domain" description="Plastocyanin-like" evidence="8">
    <location>
        <begin position="162"/>
        <end position="303"/>
    </location>
</feature>
<evidence type="ECO:0000256" key="5">
    <source>
        <dbReference type="ARBA" id="ARBA00023157"/>
    </source>
</evidence>
<dbReference type="InterPro" id="IPR001117">
    <property type="entry name" value="Cu-oxidase_2nd"/>
</dbReference>
<dbReference type="AlphaFoldDB" id="A0A873P8W5"/>
<protein>
    <submittedName>
        <fullName evidence="11">Laccase 6</fullName>
        <ecNumber evidence="11">1.10.3.2</ecNumber>
    </submittedName>
</protein>
<evidence type="ECO:0000259" key="9">
    <source>
        <dbReference type="Pfam" id="PF07731"/>
    </source>
</evidence>